<dbReference type="CDD" id="cd17535">
    <property type="entry name" value="REC_NarL-like"/>
    <property type="match status" value="1"/>
</dbReference>
<accession>A0AB39M7X8</accession>
<feature type="domain" description="HTH luxR-type" evidence="6">
    <location>
        <begin position="154"/>
        <end position="219"/>
    </location>
</feature>
<dbReference type="SMART" id="SM00448">
    <property type="entry name" value="REC"/>
    <property type="match status" value="1"/>
</dbReference>
<evidence type="ECO:0000256" key="3">
    <source>
        <dbReference type="ARBA" id="ARBA00023125"/>
    </source>
</evidence>
<dbReference type="PANTHER" id="PTHR43214:SF24">
    <property type="entry name" value="TRANSCRIPTIONAL REGULATORY PROTEIN NARL-RELATED"/>
    <property type="match status" value="1"/>
</dbReference>
<dbReference type="AlphaFoldDB" id="A0AB39M7X8"/>
<dbReference type="SUPFAM" id="SSF52172">
    <property type="entry name" value="CheY-like"/>
    <property type="match status" value="1"/>
</dbReference>
<organism evidence="8">
    <name type="scientific">Streptomyces sp. R08</name>
    <dbReference type="NCBI Taxonomy" id="3238624"/>
    <lineage>
        <taxon>Bacteria</taxon>
        <taxon>Bacillati</taxon>
        <taxon>Actinomycetota</taxon>
        <taxon>Actinomycetes</taxon>
        <taxon>Kitasatosporales</taxon>
        <taxon>Streptomycetaceae</taxon>
        <taxon>Streptomyces</taxon>
    </lineage>
</organism>
<dbReference type="InterPro" id="IPR001789">
    <property type="entry name" value="Sig_transdc_resp-reg_receiver"/>
</dbReference>
<feature type="domain" description="Response regulatory" evidence="7">
    <location>
        <begin position="4"/>
        <end position="125"/>
    </location>
</feature>
<dbReference type="PRINTS" id="PR00038">
    <property type="entry name" value="HTHLUXR"/>
</dbReference>
<dbReference type="CDD" id="cd06170">
    <property type="entry name" value="LuxR_C_like"/>
    <property type="match status" value="1"/>
</dbReference>
<proteinExistence type="predicted"/>
<dbReference type="Gene3D" id="3.40.50.2300">
    <property type="match status" value="1"/>
</dbReference>
<keyword evidence="1 5" id="KW-0597">Phosphoprotein</keyword>
<dbReference type="RefSeq" id="WP_329556172.1">
    <property type="nucleotide sequence ID" value="NZ_CP163431.1"/>
</dbReference>
<dbReference type="GO" id="GO:0006355">
    <property type="term" value="P:regulation of DNA-templated transcription"/>
    <property type="evidence" value="ECO:0007669"/>
    <property type="project" value="InterPro"/>
</dbReference>
<dbReference type="GO" id="GO:0000160">
    <property type="term" value="P:phosphorelay signal transduction system"/>
    <property type="evidence" value="ECO:0007669"/>
    <property type="project" value="InterPro"/>
</dbReference>
<gene>
    <name evidence="8" type="ORF">AB5J58_14265</name>
</gene>
<keyword evidence="4" id="KW-0804">Transcription</keyword>
<evidence type="ECO:0000256" key="4">
    <source>
        <dbReference type="ARBA" id="ARBA00023163"/>
    </source>
</evidence>
<evidence type="ECO:0000259" key="6">
    <source>
        <dbReference type="PROSITE" id="PS50043"/>
    </source>
</evidence>
<evidence type="ECO:0000259" key="7">
    <source>
        <dbReference type="PROSITE" id="PS50110"/>
    </source>
</evidence>
<feature type="modified residue" description="4-aspartylphosphate" evidence="5">
    <location>
        <position position="55"/>
    </location>
</feature>
<dbReference type="Pfam" id="PF00072">
    <property type="entry name" value="Response_reg"/>
    <property type="match status" value="1"/>
</dbReference>
<protein>
    <submittedName>
        <fullName evidence="8">LuxR C-terminal-related transcriptional regulator</fullName>
    </submittedName>
</protein>
<sequence>MAMTVLVCDSVPVVRDGLKSLLSEAPDVTRVSATGNAVECLVMTRKLKPDVLITDLSPEGMDGIDFVHRVIRENAQERDGRPGVVVFASDMTDRVIEKLLRTGAITLLEKETGREMLLTAVRAAARGEVMLAPHVTGRLVRWFRSREFGPDRAPDPQVESLTPREREILVLVGEGLPIEEIAAKLVIGSATVRTHIYRLRHKLNVRDRAQLVSFAHSAGLL</sequence>
<name>A0AB39M7X8_9ACTN</name>
<dbReference type="PANTHER" id="PTHR43214">
    <property type="entry name" value="TWO-COMPONENT RESPONSE REGULATOR"/>
    <property type="match status" value="1"/>
</dbReference>
<evidence type="ECO:0000256" key="1">
    <source>
        <dbReference type="ARBA" id="ARBA00022553"/>
    </source>
</evidence>
<dbReference type="InterPro" id="IPR058245">
    <property type="entry name" value="NreC/VraR/RcsB-like_REC"/>
</dbReference>
<dbReference type="SUPFAM" id="SSF46894">
    <property type="entry name" value="C-terminal effector domain of the bipartite response regulators"/>
    <property type="match status" value="1"/>
</dbReference>
<dbReference type="InterPro" id="IPR000792">
    <property type="entry name" value="Tscrpt_reg_LuxR_C"/>
</dbReference>
<dbReference type="InterPro" id="IPR011006">
    <property type="entry name" value="CheY-like_superfamily"/>
</dbReference>
<dbReference type="GO" id="GO:0003677">
    <property type="term" value="F:DNA binding"/>
    <property type="evidence" value="ECO:0007669"/>
    <property type="project" value="UniProtKB-KW"/>
</dbReference>
<dbReference type="PROSITE" id="PS50043">
    <property type="entry name" value="HTH_LUXR_2"/>
    <property type="match status" value="1"/>
</dbReference>
<reference evidence="8" key="1">
    <citation type="submission" date="2024-07" db="EMBL/GenBank/DDBJ databases">
        <authorList>
            <person name="Yu S.T."/>
        </authorList>
    </citation>
    <scope>NUCLEOTIDE SEQUENCE</scope>
    <source>
        <strain evidence="8">R08</strain>
    </source>
</reference>
<dbReference type="InterPro" id="IPR039420">
    <property type="entry name" value="WalR-like"/>
</dbReference>
<dbReference type="SMART" id="SM00421">
    <property type="entry name" value="HTH_LUXR"/>
    <property type="match status" value="1"/>
</dbReference>
<keyword evidence="3" id="KW-0238">DNA-binding</keyword>
<dbReference type="EMBL" id="CP163431">
    <property type="protein sequence ID" value="XDQ01287.1"/>
    <property type="molecule type" value="Genomic_DNA"/>
</dbReference>
<evidence type="ECO:0000256" key="5">
    <source>
        <dbReference type="PROSITE-ProRule" id="PRU00169"/>
    </source>
</evidence>
<dbReference type="PROSITE" id="PS50110">
    <property type="entry name" value="RESPONSE_REGULATORY"/>
    <property type="match status" value="1"/>
</dbReference>
<keyword evidence="2" id="KW-0805">Transcription regulation</keyword>
<evidence type="ECO:0000313" key="8">
    <source>
        <dbReference type="EMBL" id="XDQ01287.1"/>
    </source>
</evidence>
<evidence type="ECO:0000256" key="2">
    <source>
        <dbReference type="ARBA" id="ARBA00023015"/>
    </source>
</evidence>
<dbReference type="Pfam" id="PF00196">
    <property type="entry name" value="GerE"/>
    <property type="match status" value="1"/>
</dbReference>
<dbReference type="InterPro" id="IPR016032">
    <property type="entry name" value="Sig_transdc_resp-reg_C-effctor"/>
</dbReference>